<dbReference type="Proteomes" id="UP000001542">
    <property type="component" value="Unassembled WGS sequence"/>
</dbReference>
<accession>A2DQ36</accession>
<keyword evidence="2" id="KW-1185">Reference proteome</keyword>
<dbReference type="VEuPathDB" id="TrichDB:TVAGG3_0385030"/>
<dbReference type="SMR" id="A2DQ36"/>
<dbReference type="AlphaFoldDB" id="A2DQ36"/>
<evidence type="ECO:0000313" key="2">
    <source>
        <dbReference type="Proteomes" id="UP000001542"/>
    </source>
</evidence>
<dbReference type="KEGG" id="tva:4775480"/>
<dbReference type="InParanoid" id="A2DQ36"/>
<sequence length="434" mass="49001">MFNSYSSSEIHAVLASPNPELKSLLAIPSIVRAIKQKPSGLMNFLLSHADEMLAMVFSQDKSIEASRAYSILVLGDPAISSEILKDDKFRNHALEALVQPDVPGYVLGRLSSLTLTLLQTLPADTIEHCGFIYHLLKHCANPSVYNFFISLTNGEETRFEKAQEWLVDFGFSEYIIRELQSVDFKYQPTNTNPYLDPVYDKLSCLYQLVKRCSENKIMEKGFKTNSVVQALLEEIPNAPDYVKNAHWAAITAVTCQPVAVECLKLIPTALKLITEPFVRIRSFRVSALTFLTQMMEIAPMAYELLLQSSVLQSLCTVLIQFPNCTILHGEFRKFVETGLKNEQFAEKMVGVYTPLFIDQATGRINRVLSPTLFAIVELFNNKAATRPAIKAVLNEIPEYRDFYRNELLPYNQLCNSTYGGSSISQFFGSFKNFF</sequence>
<dbReference type="OrthoDB" id="10264208at2759"/>
<reference evidence="1" key="2">
    <citation type="journal article" date="2007" name="Science">
        <title>Draft genome sequence of the sexually transmitted pathogen Trichomonas vaginalis.</title>
        <authorList>
            <person name="Carlton J.M."/>
            <person name="Hirt R.P."/>
            <person name="Silva J.C."/>
            <person name="Delcher A.L."/>
            <person name="Schatz M."/>
            <person name="Zhao Q."/>
            <person name="Wortman J.R."/>
            <person name="Bidwell S.L."/>
            <person name="Alsmark U.C.M."/>
            <person name="Besteiro S."/>
            <person name="Sicheritz-Ponten T."/>
            <person name="Noel C.J."/>
            <person name="Dacks J.B."/>
            <person name="Foster P.G."/>
            <person name="Simillion C."/>
            <person name="Van de Peer Y."/>
            <person name="Miranda-Saavedra D."/>
            <person name="Barton G.J."/>
            <person name="Westrop G.D."/>
            <person name="Mueller S."/>
            <person name="Dessi D."/>
            <person name="Fiori P.L."/>
            <person name="Ren Q."/>
            <person name="Paulsen I."/>
            <person name="Zhang H."/>
            <person name="Bastida-Corcuera F.D."/>
            <person name="Simoes-Barbosa A."/>
            <person name="Brown M.T."/>
            <person name="Hayes R.D."/>
            <person name="Mukherjee M."/>
            <person name="Okumura C.Y."/>
            <person name="Schneider R."/>
            <person name="Smith A.J."/>
            <person name="Vanacova S."/>
            <person name="Villalvazo M."/>
            <person name="Haas B.J."/>
            <person name="Pertea M."/>
            <person name="Feldblyum T.V."/>
            <person name="Utterback T.R."/>
            <person name="Shu C.L."/>
            <person name="Osoegawa K."/>
            <person name="de Jong P.J."/>
            <person name="Hrdy I."/>
            <person name="Horvathova L."/>
            <person name="Zubacova Z."/>
            <person name="Dolezal P."/>
            <person name="Malik S.B."/>
            <person name="Logsdon J.M. Jr."/>
            <person name="Henze K."/>
            <person name="Gupta A."/>
            <person name="Wang C.C."/>
            <person name="Dunne R.L."/>
            <person name="Upcroft J.A."/>
            <person name="Upcroft P."/>
            <person name="White O."/>
            <person name="Salzberg S.L."/>
            <person name="Tang P."/>
            <person name="Chiu C.-H."/>
            <person name="Lee Y.-S."/>
            <person name="Embley T.M."/>
            <person name="Coombs G.H."/>
            <person name="Mottram J.C."/>
            <person name="Tachezy J."/>
            <person name="Fraser-Liggett C.M."/>
            <person name="Johnson P.J."/>
        </authorList>
    </citation>
    <scope>NUCLEOTIDE SEQUENCE [LARGE SCALE GENOMIC DNA]</scope>
    <source>
        <strain evidence="1">G3</strain>
    </source>
</reference>
<protein>
    <submittedName>
        <fullName evidence="1">Uncharacterized protein</fullName>
    </submittedName>
</protein>
<dbReference type="VEuPathDB" id="TrichDB:TVAG_494050"/>
<dbReference type="EMBL" id="DS113230">
    <property type="protein sequence ID" value="EAY17463.1"/>
    <property type="molecule type" value="Genomic_DNA"/>
</dbReference>
<evidence type="ECO:0000313" key="1">
    <source>
        <dbReference type="EMBL" id="EAY17463.1"/>
    </source>
</evidence>
<gene>
    <name evidence="1" type="ORF">TVAG_494050</name>
</gene>
<dbReference type="RefSeq" id="XP_001329598.1">
    <property type="nucleotide sequence ID" value="XM_001329563.1"/>
</dbReference>
<proteinExistence type="predicted"/>
<reference evidence="1" key="1">
    <citation type="submission" date="2006-10" db="EMBL/GenBank/DDBJ databases">
        <authorList>
            <person name="Amadeo P."/>
            <person name="Zhao Q."/>
            <person name="Wortman J."/>
            <person name="Fraser-Liggett C."/>
            <person name="Carlton J."/>
        </authorList>
    </citation>
    <scope>NUCLEOTIDE SEQUENCE</scope>
    <source>
        <strain evidence="1">G3</strain>
    </source>
</reference>
<organism evidence="1 2">
    <name type="scientific">Trichomonas vaginalis (strain ATCC PRA-98 / G3)</name>
    <dbReference type="NCBI Taxonomy" id="412133"/>
    <lineage>
        <taxon>Eukaryota</taxon>
        <taxon>Metamonada</taxon>
        <taxon>Parabasalia</taxon>
        <taxon>Trichomonadida</taxon>
        <taxon>Trichomonadidae</taxon>
        <taxon>Trichomonas</taxon>
    </lineage>
</organism>
<name>A2DQ36_TRIV3</name>